<dbReference type="InterPro" id="IPR004839">
    <property type="entry name" value="Aminotransferase_I/II_large"/>
</dbReference>
<dbReference type="PANTHER" id="PTHR46577:SF1">
    <property type="entry name" value="HTH-TYPE TRANSCRIPTIONAL REGULATORY PROTEIN GABR"/>
    <property type="match status" value="1"/>
</dbReference>
<sequence>MGVDLTTITRAYTEARNRGLIASFSGRGSYVLGASNVHESGRIDLAMNIPPQPADGSLAERIKESLEELLARQPIEALSQYQDGSSNRSAIHAAQAWMRPALEGLDTEHLLICAGAQAAICGILTSTLRRDDTVLCEPLTYPGFLHAARHMGLRVQPVDIDHDGVIPDAIERLHRQTGAQLIYLNPTSQNPTASMMSEGRRSEVASVLRRLQMTLIEDDPYRYLLNDAPAPLVTYTGGTRTYYLASLSKCLWPSLRTAFVLPPAGQGDTGLQAGLRTSGLGSSFLVSIAEQWIRSGAARHLAQEVQREARARQTLARSLLPETARGQLTGIHTWLPLPSHWNQQLFAHALEELGITVACADSFSASPETNDAVRISLGGAINQTVLRQALARIAVLIKEDRRRGARTIV</sequence>
<dbReference type="InterPro" id="IPR015424">
    <property type="entry name" value="PyrdxlP-dep_Trfase"/>
</dbReference>
<reference evidence="2 3" key="1">
    <citation type="journal article" date="2012" name="J. Bacteriol.">
        <title>Draft Genome Sequence of the Soil Bacterium Burkholderia terrae Strain BS001, Which Interacts with Fungal Surface Structures.</title>
        <authorList>
            <person name="Nazir R."/>
            <person name="Hansen M.A."/>
            <person name="Sorensen S."/>
            <person name="van Elsas J.D."/>
        </authorList>
    </citation>
    <scope>NUCLEOTIDE SEQUENCE [LARGE SCALE GENOMIC DNA]</scope>
    <source>
        <strain evidence="2 3">BS001</strain>
    </source>
</reference>
<evidence type="ECO:0000259" key="1">
    <source>
        <dbReference type="Pfam" id="PF00155"/>
    </source>
</evidence>
<dbReference type="Proteomes" id="UP000004980">
    <property type="component" value="Unassembled WGS sequence"/>
</dbReference>
<dbReference type="EMBL" id="AKAU01000040">
    <property type="protein sequence ID" value="EIN02181.1"/>
    <property type="molecule type" value="Genomic_DNA"/>
</dbReference>
<dbReference type="Gene3D" id="3.40.640.10">
    <property type="entry name" value="Type I PLP-dependent aspartate aminotransferase-like (Major domain)"/>
    <property type="match status" value="1"/>
</dbReference>
<protein>
    <submittedName>
        <fullName evidence="2">GntR family transcriptional regulator</fullName>
    </submittedName>
</protein>
<organism evidence="2 3">
    <name type="scientific">Paraburkholderia hospita</name>
    <dbReference type="NCBI Taxonomy" id="169430"/>
    <lineage>
        <taxon>Bacteria</taxon>
        <taxon>Pseudomonadati</taxon>
        <taxon>Pseudomonadota</taxon>
        <taxon>Betaproteobacteria</taxon>
        <taxon>Burkholderiales</taxon>
        <taxon>Burkholderiaceae</taxon>
        <taxon>Paraburkholderia</taxon>
    </lineage>
</organism>
<keyword evidence="3" id="KW-1185">Reference proteome</keyword>
<evidence type="ECO:0000313" key="2">
    <source>
        <dbReference type="EMBL" id="EIN02181.1"/>
    </source>
</evidence>
<dbReference type="PANTHER" id="PTHR46577">
    <property type="entry name" value="HTH-TYPE TRANSCRIPTIONAL REGULATORY PROTEIN GABR"/>
    <property type="match status" value="1"/>
</dbReference>
<dbReference type="CDD" id="cd00609">
    <property type="entry name" value="AAT_like"/>
    <property type="match status" value="1"/>
</dbReference>
<dbReference type="InterPro" id="IPR051446">
    <property type="entry name" value="HTH_trans_reg/aminotransferase"/>
</dbReference>
<accession>A0ABN0FTU0</accession>
<dbReference type="InterPro" id="IPR015421">
    <property type="entry name" value="PyrdxlP-dep_Trfase_major"/>
</dbReference>
<proteinExistence type="predicted"/>
<dbReference type="Pfam" id="PF00155">
    <property type="entry name" value="Aminotran_1_2"/>
    <property type="match status" value="1"/>
</dbReference>
<dbReference type="Gene3D" id="3.90.1150.10">
    <property type="entry name" value="Aspartate Aminotransferase, domain 1"/>
    <property type="match status" value="1"/>
</dbReference>
<feature type="domain" description="Aminotransferase class I/classII large" evidence="1">
    <location>
        <begin position="43"/>
        <end position="393"/>
    </location>
</feature>
<gene>
    <name evidence="2" type="ORF">WQE_05082</name>
</gene>
<evidence type="ECO:0000313" key="3">
    <source>
        <dbReference type="Proteomes" id="UP000004980"/>
    </source>
</evidence>
<dbReference type="SUPFAM" id="SSF53383">
    <property type="entry name" value="PLP-dependent transferases"/>
    <property type="match status" value="1"/>
</dbReference>
<dbReference type="InterPro" id="IPR015422">
    <property type="entry name" value="PyrdxlP-dep_Trfase_small"/>
</dbReference>
<comment type="caution">
    <text evidence="2">The sequence shown here is derived from an EMBL/GenBank/DDBJ whole genome shotgun (WGS) entry which is preliminary data.</text>
</comment>
<name>A0ABN0FTU0_9BURK</name>